<organism evidence="1 2">
    <name type="scientific">Nocardiopsis codii</name>
    <dbReference type="NCBI Taxonomy" id="3065942"/>
    <lineage>
        <taxon>Bacteria</taxon>
        <taxon>Bacillati</taxon>
        <taxon>Actinomycetota</taxon>
        <taxon>Actinomycetes</taxon>
        <taxon>Streptosporangiales</taxon>
        <taxon>Nocardiopsidaceae</taxon>
        <taxon>Nocardiopsis</taxon>
    </lineage>
</organism>
<proteinExistence type="predicted"/>
<name>A0ABU7K9C3_9ACTN</name>
<dbReference type="Proteomes" id="UP001356095">
    <property type="component" value="Unassembled WGS sequence"/>
</dbReference>
<gene>
    <name evidence="1" type="ORF">Q8791_16580</name>
</gene>
<comment type="caution">
    <text evidence="1">The sequence shown here is derived from an EMBL/GenBank/DDBJ whole genome shotgun (WGS) entry which is preliminary data.</text>
</comment>
<dbReference type="EMBL" id="JAUZMY010000015">
    <property type="protein sequence ID" value="MEE2038841.1"/>
    <property type="molecule type" value="Genomic_DNA"/>
</dbReference>
<dbReference type="RefSeq" id="WP_330092619.1">
    <property type="nucleotide sequence ID" value="NZ_JAUZMY010000015.1"/>
</dbReference>
<sequence length="440" mass="47577">MSLPPSHELARAALGTPPLRDALGVARWCGPTTSVCPRGLPEITDVRDAVRQCGLWPRGLEGRPLERRRWLDRLGPVPDVEEFVLPWRTAVRLGLVELGAGHAHPSRSLEQQVRSPGHVLDWWANVFRTGVEQAQDHLSPGGTDDLLPQALRLLYEAPDGARTPLETLARRARSGPGTAHDNPGPARPEDVDRLLRALWRLTGAGAVVVGRHGSGTGDDARPFWASLTDLGRFGVRRILLAVGVPAPLVGELTGAGELLDLLGTLSREGRLCSFDTWLAERTPARALREIAEAVRGPGLARRRWTGTKVLNSTSSEIVPDLWALLDSGDPTAIGLGASVLLSSGMLAQHDIDLIMDRHGPLVVIDMFAAALAPDETNLRAFLTSDCTEGIEDVILDNVDRLRQDRHPDTVRVLEAIGRQHPDPGIAATAREAVERLASPP</sequence>
<keyword evidence="2" id="KW-1185">Reference proteome</keyword>
<accession>A0ABU7K9C3</accession>
<evidence type="ECO:0000313" key="2">
    <source>
        <dbReference type="Proteomes" id="UP001356095"/>
    </source>
</evidence>
<evidence type="ECO:0000313" key="1">
    <source>
        <dbReference type="EMBL" id="MEE2038841.1"/>
    </source>
</evidence>
<reference evidence="1 2" key="1">
    <citation type="submission" date="2023-08" db="EMBL/GenBank/DDBJ databases">
        <authorList>
            <person name="Girao M."/>
            <person name="Carvalho M.F."/>
        </authorList>
    </citation>
    <scope>NUCLEOTIDE SEQUENCE [LARGE SCALE GENOMIC DNA]</scope>
    <source>
        <strain evidence="1 2">CT-R113</strain>
    </source>
</reference>
<protein>
    <submittedName>
        <fullName evidence="1">Uncharacterized protein</fullName>
    </submittedName>
</protein>